<evidence type="ECO:0000313" key="1">
    <source>
        <dbReference type="EMBL" id="GER49280.1"/>
    </source>
</evidence>
<organism evidence="1 2">
    <name type="scientific">Striga asiatica</name>
    <name type="common">Asiatic witchweed</name>
    <name type="synonym">Buchnera asiatica</name>
    <dbReference type="NCBI Taxonomy" id="4170"/>
    <lineage>
        <taxon>Eukaryota</taxon>
        <taxon>Viridiplantae</taxon>
        <taxon>Streptophyta</taxon>
        <taxon>Embryophyta</taxon>
        <taxon>Tracheophyta</taxon>
        <taxon>Spermatophyta</taxon>
        <taxon>Magnoliopsida</taxon>
        <taxon>eudicotyledons</taxon>
        <taxon>Gunneridae</taxon>
        <taxon>Pentapetalae</taxon>
        <taxon>asterids</taxon>
        <taxon>lamiids</taxon>
        <taxon>Lamiales</taxon>
        <taxon>Orobanchaceae</taxon>
        <taxon>Buchnereae</taxon>
        <taxon>Striga</taxon>
    </lineage>
</organism>
<dbReference type="EMBL" id="BKCP01008515">
    <property type="protein sequence ID" value="GER49280.1"/>
    <property type="molecule type" value="Genomic_DNA"/>
</dbReference>
<keyword evidence="2" id="KW-1185">Reference proteome</keyword>
<gene>
    <name evidence="1" type="ORF">STAS_26517</name>
</gene>
<name>A0A5A7QVP0_STRAF</name>
<dbReference type="OrthoDB" id="914121at2759"/>
<reference evidence="2" key="1">
    <citation type="journal article" date="2019" name="Curr. Biol.">
        <title>Genome Sequence of Striga asiatica Provides Insight into the Evolution of Plant Parasitism.</title>
        <authorList>
            <person name="Yoshida S."/>
            <person name="Kim S."/>
            <person name="Wafula E.K."/>
            <person name="Tanskanen J."/>
            <person name="Kim Y.M."/>
            <person name="Honaas L."/>
            <person name="Yang Z."/>
            <person name="Spallek T."/>
            <person name="Conn C.E."/>
            <person name="Ichihashi Y."/>
            <person name="Cheong K."/>
            <person name="Cui S."/>
            <person name="Der J.P."/>
            <person name="Gundlach H."/>
            <person name="Jiao Y."/>
            <person name="Hori C."/>
            <person name="Ishida J.K."/>
            <person name="Kasahara H."/>
            <person name="Kiba T."/>
            <person name="Kim M.S."/>
            <person name="Koo N."/>
            <person name="Laohavisit A."/>
            <person name="Lee Y.H."/>
            <person name="Lumba S."/>
            <person name="McCourt P."/>
            <person name="Mortimer J.C."/>
            <person name="Mutuku J.M."/>
            <person name="Nomura T."/>
            <person name="Sasaki-Sekimoto Y."/>
            <person name="Seto Y."/>
            <person name="Wang Y."/>
            <person name="Wakatake T."/>
            <person name="Sakakibara H."/>
            <person name="Demura T."/>
            <person name="Yamaguchi S."/>
            <person name="Yoneyama K."/>
            <person name="Manabe R.I."/>
            <person name="Nelson D.C."/>
            <person name="Schulman A.H."/>
            <person name="Timko M.P."/>
            <person name="dePamphilis C.W."/>
            <person name="Choi D."/>
            <person name="Shirasu K."/>
        </authorList>
    </citation>
    <scope>NUCLEOTIDE SEQUENCE [LARGE SCALE GENOMIC DNA]</scope>
    <source>
        <strain evidence="2">cv. UVA1</strain>
    </source>
</reference>
<proteinExistence type="predicted"/>
<evidence type="ECO:0000313" key="2">
    <source>
        <dbReference type="Proteomes" id="UP000325081"/>
    </source>
</evidence>
<sequence>MQEMLNEAAEAYAVPINRAVWISKIFTFIPQSATSRAHRHQSRPTIKFNLKNITKTHSYEETFEDQIPNHGSNLNAMREDPKTSTLSLTIIKTQMPFSCGGQRDVPAVEDKEGQMGNKEDDEALENLEIEEMKMYLKHFELKAQKAQLFLQMMIKSRGH</sequence>
<dbReference type="Proteomes" id="UP000325081">
    <property type="component" value="Unassembled WGS sequence"/>
</dbReference>
<comment type="caution">
    <text evidence="1">The sequence shown here is derived from an EMBL/GenBank/DDBJ whole genome shotgun (WGS) entry which is preliminary data.</text>
</comment>
<protein>
    <submittedName>
        <fullName evidence="1">Polyketide cyclase/dehydrase and lipid transportsuperfamily protein</fullName>
    </submittedName>
</protein>
<dbReference type="AlphaFoldDB" id="A0A5A7QVP0"/>
<accession>A0A5A7QVP0</accession>